<dbReference type="PROSITE" id="PS00018">
    <property type="entry name" value="EF_HAND_1"/>
    <property type="match status" value="1"/>
</dbReference>
<feature type="compositionally biased region" description="Polar residues" evidence="1">
    <location>
        <begin position="470"/>
        <end position="485"/>
    </location>
</feature>
<gene>
    <name evidence="3" type="ORF">SAMN02910265_00204</name>
</gene>
<evidence type="ECO:0000313" key="3">
    <source>
        <dbReference type="EMBL" id="SEH38128.1"/>
    </source>
</evidence>
<keyword evidence="2" id="KW-0732">Signal</keyword>
<evidence type="ECO:0000256" key="1">
    <source>
        <dbReference type="SAM" id="MobiDB-lite"/>
    </source>
</evidence>
<evidence type="ECO:0000313" key="4">
    <source>
        <dbReference type="Proteomes" id="UP000183190"/>
    </source>
</evidence>
<dbReference type="GO" id="GO:0000272">
    <property type="term" value="P:polysaccharide catabolic process"/>
    <property type="evidence" value="ECO:0007669"/>
    <property type="project" value="InterPro"/>
</dbReference>
<accession>A0A1H6HSV9</accession>
<protein>
    <recommendedName>
        <fullName evidence="5">Dockerin domain-containing protein</fullName>
    </recommendedName>
</protein>
<dbReference type="Gene3D" id="1.10.1330.10">
    <property type="entry name" value="Dockerin domain"/>
    <property type="match status" value="1"/>
</dbReference>
<name>A0A1H6HSV9_RUMFL</name>
<dbReference type="Proteomes" id="UP000183190">
    <property type="component" value="Unassembled WGS sequence"/>
</dbReference>
<dbReference type="SUPFAM" id="SSF63446">
    <property type="entry name" value="Type I dockerin domain"/>
    <property type="match status" value="1"/>
</dbReference>
<feature type="region of interest" description="Disordered" evidence="1">
    <location>
        <begin position="470"/>
        <end position="489"/>
    </location>
</feature>
<sequence>MSKTKRLIAAVTAAIITATSASLVYVCAEGSEAKKADSVSAPQSDTEKSILQEYADDISSYMMMNSLAGYAFVRDDKVVVTYSAYVDKIKFYVDAKRMDKSVIIYEAARNVGETPDEEKNSTLSDIAEDINEYMRTNGISGYTYVQTIGGTEKKLLIVFDGFLDKIKAYVAEKGIDESLVEYSQSRDDVIVSDKTDEEKTAAQKYAEAICDFMANNDIQGVVSRDVPDEKLSIGFHGDHEAQLRAYISEIGLDKSGIPYEFEKLPDFSEFYDLNVTTATQTSAAAITTTSVTTLPATTNSDTEMQKPLITINDITRLSKKGDALTWSDFEKYKHTDVGSGLYVWEFEIDKCNAKLKIGGGNLEEKPDYIKITMWTDVDVDVRTEDLYRWFGYGGAQLLKGDANCDGTVDMADIVLIMQALANPNKYGENGTDEYHLTPQGKANADMDGDGLTVGDAQAIQKKLLGLDVTNSSQSTDKEQNNNVVSQDAGFGQKWNGKPVSYELYTVLNNTTDESTVIAVYPQFKSSENYKYNGKTIAEYSEDVSSNKLLDEKLHQILKDGDELKYGELLYTTGTPDGEKWAKELYEQRVGFYGEKFLAKYIVNGEFLRDKVEEDIKDFSNAPHNALAEALKAYKKAMIKDTIEQLKQQNIGYEYREASDELIINVTSEEFKSLSLENVLYYCLASTSSDYGFVLTSGANL</sequence>
<dbReference type="RefSeq" id="WP_074714049.1">
    <property type="nucleotide sequence ID" value="NZ_FNWV01000001.1"/>
</dbReference>
<dbReference type="EMBL" id="FNWV01000001">
    <property type="protein sequence ID" value="SEH38128.1"/>
    <property type="molecule type" value="Genomic_DNA"/>
</dbReference>
<dbReference type="OrthoDB" id="1823890at2"/>
<proteinExistence type="predicted"/>
<dbReference type="InterPro" id="IPR018247">
    <property type="entry name" value="EF_Hand_1_Ca_BS"/>
</dbReference>
<dbReference type="CDD" id="cd14256">
    <property type="entry name" value="Dockerin_I"/>
    <property type="match status" value="1"/>
</dbReference>
<evidence type="ECO:0008006" key="5">
    <source>
        <dbReference type="Google" id="ProtNLM"/>
    </source>
</evidence>
<dbReference type="InterPro" id="IPR036439">
    <property type="entry name" value="Dockerin_dom_sf"/>
</dbReference>
<organism evidence="3 4">
    <name type="scientific">Ruminococcus flavefaciens</name>
    <dbReference type="NCBI Taxonomy" id="1265"/>
    <lineage>
        <taxon>Bacteria</taxon>
        <taxon>Bacillati</taxon>
        <taxon>Bacillota</taxon>
        <taxon>Clostridia</taxon>
        <taxon>Eubacteriales</taxon>
        <taxon>Oscillospiraceae</taxon>
        <taxon>Ruminococcus</taxon>
    </lineage>
</organism>
<feature type="chain" id="PRO_5039685407" description="Dockerin domain-containing protein" evidence="2">
    <location>
        <begin position="25"/>
        <end position="700"/>
    </location>
</feature>
<dbReference type="AlphaFoldDB" id="A0A1H6HSV9"/>
<evidence type="ECO:0000256" key="2">
    <source>
        <dbReference type="SAM" id="SignalP"/>
    </source>
</evidence>
<feature type="signal peptide" evidence="2">
    <location>
        <begin position="1"/>
        <end position="24"/>
    </location>
</feature>
<reference evidence="3 4" key="1">
    <citation type="submission" date="2016-10" db="EMBL/GenBank/DDBJ databases">
        <authorList>
            <person name="de Groot N.N."/>
        </authorList>
    </citation>
    <scope>NUCLEOTIDE SEQUENCE [LARGE SCALE GENOMIC DNA]</scope>
    <source>
        <strain evidence="3 4">YAD2003</strain>
    </source>
</reference>